<accession>A0A395M8I7</accession>
<evidence type="ECO:0000313" key="6">
    <source>
        <dbReference type="Proteomes" id="UP000265631"/>
    </source>
</evidence>
<evidence type="ECO:0000256" key="2">
    <source>
        <dbReference type="ARBA" id="ARBA00022801"/>
    </source>
</evidence>
<dbReference type="InterPro" id="IPR036397">
    <property type="entry name" value="RNaseH_sf"/>
</dbReference>
<evidence type="ECO:0000256" key="1">
    <source>
        <dbReference type="ARBA" id="ARBA00022722"/>
    </source>
</evidence>
<sequence length="188" mass="21373">MAYGRDGTEQPVSICIVDVIQGKVLLNSFVKPQQRIFKWNSHIHGIDLSTFTAESNHLNGWDEARSRLFELIDKDTVIVGHALRNDLKGLRVAHDNIVDTAVLTSKAVFGTESLKRYWSLKTLCAEFLDMRIQTGSKHSALEDTMATREVALWCIYNPDKMHEWASKQKEFLMQEKDEILGQVVRGGL</sequence>
<keyword evidence="3" id="KW-0269">Exonuclease</keyword>
<dbReference type="InterPro" id="IPR013520">
    <property type="entry name" value="Ribonucl_H"/>
</dbReference>
<comment type="caution">
    <text evidence="5">The sequence shown here is derived from an EMBL/GenBank/DDBJ whole genome shotgun (WGS) entry which is preliminary data.</text>
</comment>
<gene>
    <name evidence="5" type="ORF">FIE12Z_11553</name>
</gene>
<dbReference type="GO" id="GO:0000027">
    <property type="term" value="P:ribosomal large subunit assembly"/>
    <property type="evidence" value="ECO:0007669"/>
    <property type="project" value="TreeGrafter"/>
</dbReference>
<keyword evidence="1" id="KW-0540">Nuclease</keyword>
<dbReference type="EMBL" id="PXXK01000452">
    <property type="protein sequence ID" value="RFN44227.1"/>
    <property type="molecule type" value="Genomic_DNA"/>
</dbReference>
<dbReference type="GO" id="GO:0005634">
    <property type="term" value="C:nucleus"/>
    <property type="evidence" value="ECO:0007669"/>
    <property type="project" value="TreeGrafter"/>
</dbReference>
<feature type="domain" description="Exonuclease" evidence="4">
    <location>
        <begin position="1"/>
        <end position="160"/>
    </location>
</feature>
<name>A0A395M8I7_9HYPO</name>
<keyword evidence="6" id="KW-1185">Reference proteome</keyword>
<dbReference type="GO" id="GO:0004527">
    <property type="term" value="F:exonuclease activity"/>
    <property type="evidence" value="ECO:0007669"/>
    <property type="project" value="UniProtKB-KW"/>
</dbReference>
<reference evidence="5 6" key="1">
    <citation type="journal article" date="2018" name="PLoS Pathog.">
        <title>Evolution of structural diversity of trichothecenes, a family of toxins produced by plant pathogenic and entomopathogenic fungi.</title>
        <authorList>
            <person name="Proctor R.H."/>
            <person name="McCormick S.P."/>
            <person name="Kim H.S."/>
            <person name="Cardoza R.E."/>
            <person name="Stanley A.M."/>
            <person name="Lindo L."/>
            <person name="Kelly A."/>
            <person name="Brown D.W."/>
            <person name="Lee T."/>
            <person name="Vaughan M.M."/>
            <person name="Alexander N.J."/>
            <person name="Busman M."/>
            <person name="Gutierrez S."/>
        </authorList>
    </citation>
    <scope>NUCLEOTIDE SEQUENCE [LARGE SCALE GENOMIC DNA]</scope>
    <source>
        <strain evidence="5 6">NRRL 13405</strain>
    </source>
</reference>
<dbReference type="Pfam" id="PF00929">
    <property type="entry name" value="RNase_T"/>
    <property type="match status" value="1"/>
</dbReference>
<dbReference type="STRING" id="2594813.A0A395M8I7"/>
<dbReference type="InterPro" id="IPR012337">
    <property type="entry name" value="RNaseH-like_sf"/>
</dbReference>
<dbReference type="PANTHER" id="PTHR12801">
    <property type="entry name" value="RNA EXONUCLEASE REXO1 / RECO3 FAMILY MEMBER-RELATED"/>
    <property type="match status" value="1"/>
</dbReference>
<dbReference type="GO" id="GO:0003676">
    <property type="term" value="F:nucleic acid binding"/>
    <property type="evidence" value="ECO:0007669"/>
    <property type="project" value="InterPro"/>
</dbReference>
<organism evidence="5 6">
    <name type="scientific">Fusarium flagelliforme</name>
    <dbReference type="NCBI Taxonomy" id="2675880"/>
    <lineage>
        <taxon>Eukaryota</taxon>
        <taxon>Fungi</taxon>
        <taxon>Dikarya</taxon>
        <taxon>Ascomycota</taxon>
        <taxon>Pezizomycotina</taxon>
        <taxon>Sordariomycetes</taxon>
        <taxon>Hypocreomycetidae</taxon>
        <taxon>Hypocreales</taxon>
        <taxon>Nectriaceae</taxon>
        <taxon>Fusarium</taxon>
        <taxon>Fusarium incarnatum-equiseti species complex</taxon>
    </lineage>
</organism>
<dbReference type="CDD" id="cd06137">
    <property type="entry name" value="DEDDh_RNase"/>
    <property type="match status" value="1"/>
</dbReference>
<dbReference type="AlphaFoldDB" id="A0A395M8I7"/>
<dbReference type="Gene3D" id="3.30.420.10">
    <property type="entry name" value="Ribonuclease H-like superfamily/Ribonuclease H"/>
    <property type="match status" value="1"/>
</dbReference>
<dbReference type="InterPro" id="IPR047021">
    <property type="entry name" value="REXO1/3/4-like"/>
</dbReference>
<protein>
    <recommendedName>
        <fullName evidence="4">Exonuclease domain-containing protein</fullName>
    </recommendedName>
</protein>
<keyword evidence="2" id="KW-0378">Hydrolase</keyword>
<dbReference type="SMART" id="SM00479">
    <property type="entry name" value="EXOIII"/>
    <property type="match status" value="1"/>
</dbReference>
<evidence type="ECO:0000256" key="3">
    <source>
        <dbReference type="ARBA" id="ARBA00022839"/>
    </source>
</evidence>
<evidence type="ECO:0000259" key="4">
    <source>
        <dbReference type="SMART" id="SM00479"/>
    </source>
</evidence>
<dbReference type="GO" id="GO:0006364">
    <property type="term" value="P:rRNA processing"/>
    <property type="evidence" value="ECO:0007669"/>
    <property type="project" value="TreeGrafter"/>
</dbReference>
<dbReference type="SUPFAM" id="SSF53098">
    <property type="entry name" value="Ribonuclease H-like"/>
    <property type="match status" value="1"/>
</dbReference>
<dbReference type="Proteomes" id="UP000265631">
    <property type="component" value="Unassembled WGS sequence"/>
</dbReference>
<proteinExistence type="predicted"/>
<evidence type="ECO:0000313" key="5">
    <source>
        <dbReference type="EMBL" id="RFN44227.1"/>
    </source>
</evidence>
<dbReference type="PANTHER" id="PTHR12801:SF114">
    <property type="entry name" value="EXONUCLEASE, PUTATIVE (AFU_ORTHOLOGUE AFUA_7G00870)-RELATED"/>
    <property type="match status" value="1"/>
</dbReference>